<name>U5E5L8_NOCAS</name>
<proteinExistence type="predicted"/>
<evidence type="ECO:0008006" key="4">
    <source>
        <dbReference type="Google" id="ProtNLM"/>
    </source>
</evidence>
<keyword evidence="1" id="KW-0472">Membrane</keyword>
<sequence>MAGRTTHGATMPSDITSRISLFDRFATAASAFASKAWFFAACLAMVLLWAPSVFLFPSVDTWQLVINTATTIVTFLLVALLQNTQARSDEALQQKLNAIAEGLHGLMTKLAADYPGLDDERTELADAVGLEDREGSG</sequence>
<keyword evidence="3" id="KW-1185">Reference proteome</keyword>
<dbReference type="GO" id="GO:0055085">
    <property type="term" value="P:transmembrane transport"/>
    <property type="evidence" value="ECO:0007669"/>
    <property type="project" value="InterPro"/>
</dbReference>
<feature type="transmembrane region" description="Helical" evidence="1">
    <location>
        <begin position="36"/>
        <end position="56"/>
    </location>
</feature>
<dbReference type="EMBL" id="BAFO02000008">
    <property type="protein sequence ID" value="GAD82390.1"/>
    <property type="molecule type" value="Genomic_DNA"/>
</dbReference>
<evidence type="ECO:0000313" key="2">
    <source>
        <dbReference type="EMBL" id="GAD82390.1"/>
    </source>
</evidence>
<dbReference type="InterPro" id="IPR007251">
    <property type="entry name" value="Iron_permease_Fet4"/>
</dbReference>
<evidence type="ECO:0000313" key="3">
    <source>
        <dbReference type="Proteomes" id="UP000017048"/>
    </source>
</evidence>
<reference evidence="2 3" key="1">
    <citation type="journal article" date="2014" name="BMC Genomics">
        <title>Genome based analysis of type-I polyketide synthase and nonribosomal peptide synthetase gene clusters in seven strains of five representative Nocardia species.</title>
        <authorList>
            <person name="Komaki H."/>
            <person name="Ichikawa N."/>
            <person name="Hosoyama A."/>
            <person name="Takahashi-Nakaguchi A."/>
            <person name="Matsuzawa T."/>
            <person name="Suzuki K."/>
            <person name="Fujita N."/>
            <person name="Gonoi T."/>
        </authorList>
    </citation>
    <scope>NUCLEOTIDE SEQUENCE [LARGE SCALE GENOMIC DNA]</scope>
    <source>
        <strain evidence="2 3">NBRC 15531</strain>
    </source>
</reference>
<dbReference type="GeneID" id="91516726"/>
<protein>
    <recommendedName>
        <fullName evidence="4">Low affinity iron permease</fullName>
    </recommendedName>
</protein>
<dbReference type="AlphaFoldDB" id="U5E5L8"/>
<dbReference type="RefSeq" id="WP_022565727.1">
    <property type="nucleotide sequence ID" value="NZ_BAFO02000008.1"/>
</dbReference>
<dbReference type="Proteomes" id="UP000017048">
    <property type="component" value="Unassembled WGS sequence"/>
</dbReference>
<keyword evidence="1" id="KW-0812">Transmembrane</keyword>
<dbReference type="STRING" id="1824.SAMN05444423_105111"/>
<keyword evidence="1" id="KW-1133">Transmembrane helix</keyword>
<dbReference type="eggNOG" id="COG5478">
    <property type="taxonomic scope" value="Bacteria"/>
</dbReference>
<accession>U5E5L8</accession>
<dbReference type="Pfam" id="PF04120">
    <property type="entry name" value="Iron_permease"/>
    <property type="match status" value="1"/>
</dbReference>
<feature type="transmembrane region" description="Helical" evidence="1">
    <location>
        <begin position="62"/>
        <end position="81"/>
    </location>
</feature>
<organism evidence="2 3">
    <name type="scientific">Nocardia asteroides NBRC 15531</name>
    <dbReference type="NCBI Taxonomy" id="1110697"/>
    <lineage>
        <taxon>Bacteria</taxon>
        <taxon>Bacillati</taxon>
        <taxon>Actinomycetota</taxon>
        <taxon>Actinomycetes</taxon>
        <taxon>Mycobacteriales</taxon>
        <taxon>Nocardiaceae</taxon>
        <taxon>Nocardia</taxon>
    </lineage>
</organism>
<gene>
    <name evidence="2" type="ORF">NCAST_08_02640</name>
</gene>
<comment type="caution">
    <text evidence="2">The sequence shown here is derived from an EMBL/GenBank/DDBJ whole genome shotgun (WGS) entry which is preliminary data.</text>
</comment>
<evidence type="ECO:0000256" key="1">
    <source>
        <dbReference type="SAM" id="Phobius"/>
    </source>
</evidence>